<evidence type="ECO:0000313" key="3">
    <source>
        <dbReference type="Proteomes" id="UP001437256"/>
    </source>
</evidence>
<feature type="region of interest" description="Disordered" evidence="1">
    <location>
        <begin position="601"/>
        <end position="644"/>
    </location>
</feature>
<feature type="compositionally biased region" description="Polar residues" evidence="1">
    <location>
        <begin position="605"/>
        <end position="619"/>
    </location>
</feature>
<evidence type="ECO:0000256" key="1">
    <source>
        <dbReference type="SAM" id="MobiDB-lite"/>
    </source>
</evidence>
<feature type="compositionally biased region" description="Acidic residues" evidence="1">
    <location>
        <begin position="165"/>
        <end position="184"/>
    </location>
</feature>
<dbReference type="Proteomes" id="UP001437256">
    <property type="component" value="Unassembled WGS sequence"/>
</dbReference>
<gene>
    <name evidence="2" type="ORF">AAF712_014941</name>
</gene>
<feature type="region of interest" description="Disordered" evidence="1">
    <location>
        <begin position="39"/>
        <end position="89"/>
    </location>
</feature>
<feature type="non-terminal residue" evidence="2">
    <location>
        <position position="747"/>
    </location>
</feature>
<organism evidence="2 3">
    <name type="scientific">Marasmius tenuissimus</name>
    <dbReference type="NCBI Taxonomy" id="585030"/>
    <lineage>
        <taxon>Eukaryota</taxon>
        <taxon>Fungi</taxon>
        <taxon>Dikarya</taxon>
        <taxon>Basidiomycota</taxon>
        <taxon>Agaricomycotina</taxon>
        <taxon>Agaricomycetes</taxon>
        <taxon>Agaricomycetidae</taxon>
        <taxon>Agaricales</taxon>
        <taxon>Marasmiineae</taxon>
        <taxon>Marasmiaceae</taxon>
        <taxon>Marasmius</taxon>
    </lineage>
</organism>
<dbReference type="PANTHER" id="PTHR31912:SF34">
    <property type="entry name" value="NOTOCHORD-RELATED PROTEIN"/>
    <property type="match status" value="1"/>
</dbReference>
<sequence>MPLRPLNPSDYGLQSQTWSLSTRGLDVYGQCTLCDNGTNKTRPIRHCKDHEQTQEHRRNLRRQQQRESSLYDTLSEPTSTPLGDRETQAEDELEKWMLDRGTIGLLASIHNRYSPGPSAHDYLAEQEMFGLHHEGSLPHDLPEPVADGIADFTRSLMNLSQPDEQLSDSDTDSPPESSDSESEPDAGMYNPFEGDDMDFNPFPDLGPEDPEHSRKRQRMNYSDGPSMNEWYPWPDRITCTLDILMHLPRSVFSERQLELFLWLLTINGVNDVPSVYQMKTINQKLQQWMGIETIKKISPFGNVYFQNKFSQIVAQEMANPQVRPGLSTLPEDAGKHVSEARHGKRWREEIPPEFATPMVRIGSKDYYTFEPTVLWNHPEAHYCIPICWFTRSGDTMAECYKLHPSANGWLVLPEIIEVHETQLLMNFVDFCQNHGRDGVPDPRVIHGVWNPHTGIVSPWNYPTSGNPWRERASGKRVLSLPIWLYCDDTSGNISKKWNKHNSFLFTLAGLDRSEGQKEYNVHFLCTSNIAGPLEMLDGVAEQIDKAQAEGIEAWDCLYGEDILVIPWVLALLGDNPMQSEFACHIGLAGKLFCRVCKVKGKDSTSNDSPSAVPTPSSRPATPDPMSRPATPAPGAPTEKAPRKKIVETFSQVKTRLTDFVSIGELRSKLDSRQTLRQIFDAVAQGGSATQFTKDNRAAGLKDGFFNHYMKKIFDKAGRMRDNRRLEVVRSCIAQFPDDITSPVWRLK</sequence>
<feature type="compositionally biased region" description="Basic and acidic residues" evidence="1">
    <location>
        <begin position="46"/>
        <end position="57"/>
    </location>
</feature>
<feature type="region of interest" description="Disordered" evidence="1">
    <location>
        <begin position="161"/>
        <end position="225"/>
    </location>
</feature>
<evidence type="ECO:0008006" key="4">
    <source>
        <dbReference type="Google" id="ProtNLM"/>
    </source>
</evidence>
<comment type="caution">
    <text evidence="2">The sequence shown here is derived from an EMBL/GenBank/DDBJ whole genome shotgun (WGS) entry which is preliminary data.</text>
</comment>
<feature type="compositionally biased region" description="Polar residues" evidence="1">
    <location>
        <begin position="66"/>
        <end position="81"/>
    </location>
</feature>
<dbReference type="EMBL" id="JBBXMP010000323">
    <property type="protein sequence ID" value="KAL0058380.1"/>
    <property type="molecule type" value="Genomic_DNA"/>
</dbReference>
<proteinExistence type="predicted"/>
<dbReference type="PANTHER" id="PTHR31912">
    <property type="entry name" value="IP13529P"/>
    <property type="match status" value="1"/>
</dbReference>
<name>A0ABR2Z9L8_9AGAR</name>
<accession>A0ABR2Z9L8</accession>
<protein>
    <recommendedName>
        <fullName evidence="4">Transposase</fullName>
    </recommendedName>
</protein>
<evidence type="ECO:0000313" key="2">
    <source>
        <dbReference type="EMBL" id="KAL0058380.1"/>
    </source>
</evidence>
<keyword evidence="3" id="KW-1185">Reference proteome</keyword>
<reference evidence="2 3" key="1">
    <citation type="submission" date="2024-05" db="EMBL/GenBank/DDBJ databases">
        <title>A draft genome resource for the thread blight pathogen Marasmius tenuissimus strain MS-2.</title>
        <authorList>
            <person name="Yulfo-Soto G.E."/>
            <person name="Baruah I.K."/>
            <person name="Amoako-Attah I."/>
            <person name="Bukari Y."/>
            <person name="Meinhardt L.W."/>
            <person name="Bailey B.A."/>
            <person name="Cohen S.P."/>
        </authorList>
    </citation>
    <scope>NUCLEOTIDE SEQUENCE [LARGE SCALE GENOMIC DNA]</scope>
    <source>
        <strain evidence="2 3">MS-2</strain>
    </source>
</reference>